<protein>
    <submittedName>
        <fullName evidence="1">MxaD family protein</fullName>
    </submittedName>
</protein>
<gene>
    <name evidence="1" type="ORF">Pflav_005250</name>
</gene>
<dbReference type="EMBL" id="AP022870">
    <property type="protein sequence ID" value="BCB74115.1"/>
    <property type="molecule type" value="Genomic_DNA"/>
</dbReference>
<accession>A0A6F8XJX2</accession>
<dbReference type="SUPFAM" id="SSF55961">
    <property type="entry name" value="Bet v1-like"/>
    <property type="match status" value="1"/>
</dbReference>
<evidence type="ECO:0000313" key="2">
    <source>
        <dbReference type="Proteomes" id="UP000502508"/>
    </source>
</evidence>
<dbReference type="KEGG" id="pfla:Pflav_005250"/>
<organism evidence="1 2">
    <name type="scientific">Phytohabitans flavus</name>
    <dbReference type="NCBI Taxonomy" id="1076124"/>
    <lineage>
        <taxon>Bacteria</taxon>
        <taxon>Bacillati</taxon>
        <taxon>Actinomycetota</taxon>
        <taxon>Actinomycetes</taxon>
        <taxon>Micromonosporales</taxon>
        <taxon>Micromonosporaceae</taxon>
    </lineage>
</organism>
<reference evidence="1 2" key="2">
    <citation type="submission" date="2020-03" db="EMBL/GenBank/DDBJ databases">
        <authorList>
            <person name="Ichikawa N."/>
            <person name="Kimura A."/>
            <person name="Kitahashi Y."/>
            <person name="Uohara A."/>
        </authorList>
    </citation>
    <scope>NUCLEOTIDE SEQUENCE [LARGE SCALE GENOMIC DNA]</scope>
    <source>
        <strain evidence="1 2">NBRC 107702</strain>
    </source>
</reference>
<reference evidence="1 2" key="1">
    <citation type="submission" date="2020-03" db="EMBL/GenBank/DDBJ databases">
        <title>Whole genome shotgun sequence of Phytohabitans flavus NBRC 107702.</title>
        <authorList>
            <person name="Komaki H."/>
            <person name="Tamura T."/>
        </authorList>
    </citation>
    <scope>NUCLEOTIDE SEQUENCE [LARGE SCALE GENOMIC DNA]</scope>
    <source>
        <strain evidence="1 2">NBRC 107702</strain>
    </source>
</reference>
<dbReference type="InterPro" id="IPR019587">
    <property type="entry name" value="Polyketide_cyclase/dehydratase"/>
</dbReference>
<sequence>MRVQDIDVTARSRADADVVYRLLVDGATWPTWSGLGSFALERADAAGGEGVGAIRVFRTWPFTNREEVVEAVPGRRFSYRLLSGMALVNYRADVDLTPDGDGTLIRWHSTFTAKRPWMGGFYRGFLGSFIKGCASGLAEAAAKDPAARGGAPAGAGE</sequence>
<evidence type="ECO:0000313" key="1">
    <source>
        <dbReference type="EMBL" id="BCB74115.1"/>
    </source>
</evidence>
<dbReference type="InterPro" id="IPR023393">
    <property type="entry name" value="START-like_dom_sf"/>
</dbReference>
<dbReference type="CDD" id="cd07821">
    <property type="entry name" value="PYR_PYL_RCAR_like"/>
    <property type="match status" value="1"/>
</dbReference>
<dbReference type="Pfam" id="PF10604">
    <property type="entry name" value="Polyketide_cyc2"/>
    <property type="match status" value="1"/>
</dbReference>
<proteinExistence type="predicted"/>
<dbReference type="RefSeq" id="WP_173033401.1">
    <property type="nucleotide sequence ID" value="NZ_AP022870.1"/>
</dbReference>
<keyword evidence="2" id="KW-1185">Reference proteome</keyword>
<dbReference type="Gene3D" id="3.30.530.20">
    <property type="match status" value="1"/>
</dbReference>
<dbReference type="AlphaFoldDB" id="A0A6F8XJX2"/>
<name>A0A6F8XJX2_9ACTN</name>
<dbReference type="Proteomes" id="UP000502508">
    <property type="component" value="Chromosome"/>
</dbReference>